<evidence type="ECO:0000259" key="4">
    <source>
        <dbReference type="Pfam" id="PF13649"/>
    </source>
</evidence>
<keyword evidence="2" id="KW-0808">Transferase</keyword>
<keyword evidence="1 5" id="KW-0489">Methyltransferase</keyword>
<dbReference type="GO" id="GO:0032259">
    <property type="term" value="P:methylation"/>
    <property type="evidence" value="ECO:0007669"/>
    <property type="project" value="UniProtKB-KW"/>
</dbReference>
<keyword evidence="3" id="KW-0949">S-adenosyl-L-methionine</keyword>
<name>A0ABQ4EBE9_9ACTN</name>
<evidence type="ECO:0000313" key="6">
    <source>
        <dbReference type="Proteomes" id="UP000646749"/>
    </source>
</evidence>
<dbReference type="InterPro" id="IPR029063">
    <property type="entry name" value="SAM-dependent_MTases_sf"/>
</dbReference>
<dbReference type="CDD" id="cd02440">
    <property type="entry name" value="AdoMet_MTases"/>
    <property type="match status" value="1"/>
</dbReference>
<sequence>MDENVFETAYGGRAARGSAIAATPWEIGRAQPVVEELYGFGAFSGHVLDAGCGTGENALFLAAQGHKVTGVDVAPSAVETARRKAAERGLSADFTVADATRSLGDDGSVDTALDCGLLHSLRPEHRAGYLAALHRVCRPEALAHVLCFSDRVRFDFAGGPRLFDEPTVRGVFGPDWALVHLETATLTALFPGGERDLPCWLATARRS</sequence>
<protein>
    <submittedName>
        <fullName evidence="5">SAM-dependent methyltransferase</fullName>
    </submittedName>
</protein>
<feature type="domain" description="Methyltransferase" evidence="4">
    <location>
        <begin position="47"/>
        <end position="139"/>
    </location>
</feature>
<dbReference type="InterPro" id="IPR041698">
    <property type="entry name" value="Methyltransf_25"/>
</dbReference>
<dbReference type="PANTHER" id="PTHR43464:SF19">
    <property type="entry name" value="UBIQUINONE BIOSYNTHESIS O-METHYLTRANSFERASE, MITOCHONDRIAL"/>
    <property type="match status" value="1"/>
</dbReference>
<dbReference type="Gene3D" id="3.40.50.150">
    <property type="entry name" value="Vaccinia Virus protein VP39"/>
    <property type="match status" value="1"/>
</dbReference>
<dbReference type="GO" id="GO:0008168">
    <property type="term" value="F:methyltransferase activity"/>
    <property type="evidence" value="ECO:0007669"/>
    <property type="project" value="UniProtKB-KW"/>
</dbReference>
<dbReference type="Proteomes" id="UP000646749">
    <property type="component" value="Unassembled WGS sequence"/>
</dbReference>
<evidence type="ECO:0000313" key="5">
    <source>
        <dbReference type="EMBL" id="GIG92066.1"/>
    </source>
</evidence>
<proteinExistence type="predicted"/>
<dbReference type="EMBL" id="BONW01000041">
    <property type="protein sequence ID" value="GIG92066.1"/>
    <property type="molecule type" value="Genomic_DNA"/>
</dbReference>
<evidence type="ECO:0000256" key="2">
    <source>
        <dbReference type="ARBA" id="ARBA00022679"/>
    </source>
</evidence>
<reference evidence="5 6" key="1">
    <citation type="submission" date="2021-01" db="EMBL/GenBank/DDBJ databases">
        <title>Whole genome shotgun sequence of Plantactinospora endophytica NBRC 110450.</title>
        <authorList>
            <person name="Komaki H."/>
            <person name="Tamura T."/>
        </authorList>
    </citation>
    <scope>NUCLEOTIDE SEQUENCE [LARGE SCALE GENOMIC DNA]</scope>
    <source>
        <strain evidence="5 6">NBRC 110450</strain>
    </source>
</reference>
<accession>A0ABQ4EBE9</accession>
<gene>
    <name evidence="5" type="ORF">Pen02_70020</name>
</gene>
<evidence type="ECO:0000256" key="1">
    <source>
        <dbReference type="ARBA" id="ARBA00022603"/>
    </source>
</evidence>
<keyword evidence="6" id="KW-1185">Reference proteome</keyword>
<dbReference type="PANTHER" id="PTHR43464">
    <property type="entry name" value="METHYLTRANSFERASE"/>
    <property type="match status" value="1"/>
</dbReference>
<comment type="caution">
    <text evidence="5">The sequence shown here is derived from an EMBL/GenBank/DDBJ whole genome shotgun (WGS) entry which is preliminary data.</text>
</comment>
<organism evidence="5 6">
    <name type="scientific">Plantactinospora endophytica</name>
    <dbReference type="NCBI Taxonomy" id="673535"/>
    <lineage>
        <taxon>Bacteria</taxon>
        <taxon>Bacillati</taxon>
        <taxon>Actinomycetota</taxon>
        <taxon>Actinomycetes</taxon>
        <taxon>Micromonosporales</taxon>
        <taxon>Micromonosporaceae</taxon>
        <taxon>Plantactinospora</taxon>
    </lineage>
</organism>
<dbReference type="RefSeq" id="WP_203870410.1">
    <property type="nucleotide sequence ID" value="NZ_BONW01000041.1"/>
</dbReference>
<dbReference type="Pfam" id="PF13649">
    <property type="entry name" value="Methyltransf_25"/>
    <property type="match status" value="1"/>
</dbReference>
<dbReference type="SUPFAM" id="SSF53335">
    <property type="entry name" value="S-adenosyl-L-methionine-dependent methyltransferases"/>
    <property type="match status" value="1"/>
</dbReference>
<evidence type="ECO:0000256" key="3">
    <source>
        <dbReference type="ARBA" id="ARBA00022691"/>
    </source>
</evidence>